<feature type="domain" description="ABC transporter" evidence="10">
    <location>
        <begin position="3"/>
        <end position="241"/>
    </location>
</feature>
<evidence type="ECO:0000256" key="4">
    <source>
        <dbReference type="ARBA" id="ARBA00022496"/>
    </source>
</evidence>
<dbReference type="PANTHER" id="PTHR42771:SF4">
    <property type="entry name" value="IRON(3+)-HYDROXAMATE IMPORT ATP-BINDING PROTEIN FHUC"/>
    <property type="match status" value="1"/>
</dbReference>
<dbReference type="GO" id="GO:0005886">
    <property type="term" value="C:plasma membrane"/>
    <property type="evidence" value="ECO:0007669"/>
    <property type="project" value="UniProtKB-SubCell"/>
</dbReference>
<keyword evidence="12" id="KW-1185">Reference proteome</keyword>
<sequence length="256" mass="28797">MRLETKQLSVGYNKPKVEVASGINISIKNAGLTAVIGVNGSGKSTLIKSLSGLINPLQGDIKLYNRPLNTYTVKEIAQKISLVLTKQRLPQHLKVIDFVALGRQPYTNWIGIHEYQDKNHIIKALKQVKMYEAKDKACSRLSDGQLQKVLIARAIAQNTPLILLDEPTSHLDMYHKAMVLNLLKSISTNHDKSVIFATHEINLALQLCDSIILIKDKQVIHDTPQNLIHSGILHELFPQDLIKFDEKAQLFKMNRI</sequence>
<dbReference type="InterPro" id="IPR051535">
    <property type="entry name" value="Siderophore_ABC-ATPase"/>
</dbReference>
<evidence type="ECO:0000256" key="1">
    <source>
        <dbReference type="ARBA" id="ARBA00004202"/>
    </source>
</evidence>
<proteinExistence type="predicted"/>
<keyword evidence="3" id="KW-1003">Cell membrane</keyword>
<keyword evidence="4" id="KW-0410">Iron transport</keyword>
<evidence type="ECO:0000256" key="5">
    <source>
        <dbReference type="ARBA" id="ARBA00022741"/>
    </source>
</evidence>
<keyword evidence="5" id="KW-0547">Nucleotide-binding</keyword>
<evidence type="ECO:0000256" key="3">
    <source>
        <dbReference type="ARBA" id="ARBA00022475"/>
    </source>
</evidence>
<evidence type="ECO:0000256" key="9">
    <source>
        <dbReference type="ARBA" id="ARBA00023136"/>
    </source>
</evidence>
<keyword evidence="9" id="KW-0472">Membrane</keyword>
<dbReference type="InterPro" id="IPR003439">
    <property type="entry name" value="ABC_transporter-like_ATP-bd"/>
</dbReference>
<comment type="subcellular location">
    <subcellularLocation>
        <location evidence="1">Cell membrane</location>
        <topology evidence="1">Peripheral membrane protein</topology>
    </subcellularLocation>
</comment>
<keyword evidence="6 11" id="KW-0067">ATP-binding</keyword>
<keyword evidence="7" id="KW-0408">Iron</keyword>
<reference evidence="11 12" key="1">
    <citation type="submission" date="2019-04" db="EMBL/GenBank/DDBJ databases">
        <title>Psychroflexus halotolerans sp. nov., isolated from a marine solar saltern.</title>
        <authorList>
            <person name="Feng X."/>
        </authorList>
    </citation>
    <scope>NUCLEOTIDE SEQUENCE [LARGE SCALE GENOMIC DNA]</scope>
    <source>
        <strain evidence="11 12">WDS2C27</strain>
    </source>
</reference>
<dbReference type="PROSITE" id="PS50893">
    <property type="entry name" value="ABC_TRANSPORTER_2"/>
    <property type="match status" value="1"/>
</dbReference>
<dbReference type="InterPro" id="IPR027417">
    <property type="entry name" value="P-loop_NTPase"/>
</dbReference>
<evidence type="ECO:0000256" key="6">
    <source>
        <dbReference type="ARBA" id="ARBA00022840"/>
    </source>
</evidence>
<dbReference type="Proteomes" id="UP000306552">
    <property type="component" value="Unassembled WGS sequence"/>
</dbReference>
<dbReference type="GO" id="GO:0006826">
    <property type="term" value="P:iron ion transport"/>
    <property type="evidence" value="ECO:0007669"/>
    <property type="project" value="UniProtKB-KW"/>
</dbReference>
<dbReference type="FunFam" id="3.40.50.300:FF:000134">
    <property type="entry name" value="Iron-enterobactin ABC transporter ATP-binding protein"/>
    <property type="match status" value="1"/>
</dbReference>
<evidence type="ECO:0000256" key="7">
    <source>
        <dbReference type="ARBA" id="ARBA00023004"/>
    </source>
</evidence>
<dbReference type="PANTHER" id="PTHR42771">
    <property type="entry name" value="IRON(3+)-HYDROXAMATE IMPORT ATP-BINDING PROTEIN FHUC"/>
    <property type="match status" value="1"/>
</dbReference>
<organism evidence="11 12">
    <name type="scientific">Mesohalobacter halotolerans</name>
    <dbReference type="NCBI Taxonomy" id="1883405"/>
    <lineage>
        <taxon>Bacteria</taxon>
        <taxon>Pseudomonadati</taxon>
        <taxon>Bacteroidota</taxon>
        <taxon>Flavobacteriia</taxon>
        <taxon>Flavobacteriales</taxon>
        <taxon>Flavobacteriaceae</taxon>
        <taxon>Mesohalobacter</taxon>
    </lineage>
</organism>
<evidence type="ECO:0000256" key="8">
    <source>
        <dbReference type="ARBA" id="ARBA00023065"/>
    </source>
</evidence>
<dbReference type="EMBL" id="SWMU01000002">
    <property type="protein sequence ID" value="TKS56482.1"/>
    <property type="molecule type" value="Genomic_DNA"/>
</dbReference>
<dbReference type="CDD" id="cd03214">
    <property type="entry name" value="ABC_Iron-Siderophores_B12_Hemin"/>
    <property type="match status" value="1"/>
</dbReference>
<dbReference type="SUPFAM" id="SSF52540">
    <property type="entry name" value="P-loop containing nucleoside triphosphate hydrolases"/>
    <property type="match status" value="1"/>
</dbReference>
<dbReference type="Pfam" id="PF00005">
    <property type="entry name" value="ABC_tran"/>
    <property type="match status" value="1"/>
</dbReference>
<keyword evidence="8" id="KW-0406">Ion transport</keyword>
<dbReference type="RefSeq" id="WP_138931584.1">
    <property type="nucleotide sequence ID" value="NZ_SWMU01000002.1"/>
</dbReference>
<dbReference type="InterPro" id="IPR003593">
    <property type="entry name" value="AAA+_ATPase"/>
</dbReference>
<name>A0A4U5TR97_9FLAO</name>
<gene>
    <name evidence="11" type="ORF">FCN74_05435</name>
</gene>
<evidence type="ECO:0000256" key="2">
    <source>
        <dbReference type="ARBA" id="ARBA00022448"/>
    </source>
</evidence>
<evidence type="ECO:0000259" key="10">
    <source>
        <dbReference type="PROSITE" id="PS50893"/>
    </source>
</evidence>
<dbReference type="SMART" id="SM00382">
    <property type="entry name" value="AAA"/>
    <property type="match status" value="1"/>
</dbReference>
<dbReference type="GO" id="GO:0005524">
    <property type="term" value="F:ATP binding"/>
    <property type="evidence" value="ECO:0007669"/>
    <property type="project" value="UniProtKB-KW"/>
</dbReference>
<comment type="caution">
    <text evidence="11">The sequence shown here is derived from an EMBL/GenBank/DDBJ whole genome shotgun (WGS) entry which is preliminary data.</text>
</comment>
<dbReference type="GO" id="GO:0016887">
    <property type="term" value="F:ATP hydrolysis activity"/>
    <property type="evidence" value="ECO:0007669"/>
    <property type="project" value="InterPro"/>
</dbReference>
<evidence type="ECO:0000313" key="12">
    <source>
        <dbReference type="Proteomes" id="UP000306552"/>
    </source>
</evidence>
<dbReference type="AlphaFoldDB" id="A0A4U5TR97"/>
<protein>
    <submittedName>
        <fullName evidence="11">ABC transporter ATP-binding protein</fullName>
    </submittedName>
</protein>
<accession>A0A4U5TR97</accession>
<evidence type="ECO:0000313" key="11">
    <source>
        <dbReference type="EMBL" id="TKS56482.1"/>
    </source>
</evidence>
<dbReference type="Gene3D" id="3.40.50.300">
    <property type="entry name" value="P-loop containing nucleotide triphosphate hydrolases"/>
    <property type="match status" value="1"/>
</dbReference>
<dbReference type="OrthoDB" id="9787851at2"/>
<keyword evidence="2" id="KW-0813">Transport</keyword>